<organism evidence="1 2">
    <name type="scientific">Chryseobacterium indoltheticum</name>
    <dbReference type="NCBI Taxonomy" id="254"/>
    <lineage>
        <taxon>Bacteria</taxon>
        <taxon>Pseudomonadati</taxon>
        <taxon>Bacteroidota</taxon>
        <taxon>Flavobacteriia</taxon>
        <taxon>Flavobacteriales</taxon>
        <taxon>Weeksellaceae</taxon>
        <taxon>Chryseobacterium group</taxon>
        <taxon>Chryseobacterium</taxon>
    </lineage>
</organism>
<proteinExistence type="predicted"/>
<gene>
    <name evidence="1" type="ORF">NCTC13532_04651</name>
</gene>
<evidence type="ECO:0000313" key="1">
    <source>
        <dbReference type="EMBL" id="SUX49038.1"/>
    </source>
</evidence>
<dbReference type="AlphaFoldDB" id="A0A381FR39"/>
<accession>A0A381FR39</accession>
<name>A0A381FR39_9FLAO</name>
<reference evidence="1 2" key="1">
    <citation type="submission" date="2018-06" db="EMBL/GenBank/DDBJ databases">
        <authorList>
            <consortium name="Pathogen Informatics"/>
            <person name="Doyle S."/>
        </authorList>
    </citation>
    <scope>NUCLEOTIDE SEQUENCE [LARGE SCALE GENOMIC DNA]</scope>
    <source>
        <strain evidence="1 2">NCTC13532</strain>
    </source>
</reference>
<protein>
    <submittedName>
        <fullName evidence="1">Uncharacterized protein</fullName>
    </submittedName>
</protein>
<evidence type="ECO:0000313" key="2">
    <source>
        <dbReference type="Proteomes" id="UP000254282"/>
    </source>
</evidence>
<sequence>MLKKIIMNMRIIRFYDKKKTPQKMESSKYYSKR</sequence>
<dbReference type="Proteomes" id="UP000254282">
    <property type="component" value="Unassembled WGS sequence"/>
</dbReference>
<dbReference type="EMBL" id="UFVR01000004">
    <property type="protein sequence ID" value="SUX49038.1"/>
    <property type="molecule type" value="Genomic_DNA"/>
</dbReference>